<dbReference type="EMBL" id="BMZC01000001">
    <property type="protein sequence ID" value="GGZ49529.1"/>
    <property type="molecule type" value="Genomic_DNA"/>
</dbReference>
<reference evidence="1" key="2">
    <citation type="submission" date="2020-09" db="EMBL/GenBank/DDBJ databases">
        <authorList>
            <person name="Sun Q."/>
            <person name="Kim S."/>
        </authorList>
    </citation>
    <scope>NUCLEOTIDE SEQUENCE</scope>
    <source>
        <strain evidence="1">KCTC 32337</strain>
    </source>
</reference>
<name>A0A8H9I7B6_9ALTE</name>
<dbReference type="AlphaFoldDB" id="A0A8H9I7B6"/>
<dbReference type="RefSeq" id="WP_008302083.1">
    <property type="nucleotide sequence ID" value="NZ_BMZC01000001.1"/>
</dbReference>
<protein>
    <submittedName>
        <fullName evidence="1">Peptidase</fullName>
    </submittedName>
</protein>
<comment type="caution">
    <text evidence="1">The sequence shown here is derived from an EMBL/GenBank/DDBJ whole genome shotgun (WGS) entry which is preliminary data.</text>
</comment>
<sequence length="243" mass="27714">MANNVLLNSIEHQNIKIITERSAEYGDNVWYALTFPSEFKSLQAYYPVFFNKDANTGEFFPVVLFGFEQQENLFLENGKWDAAYIPLTVARQPFLIGNQTFVEEGQEKTQRVLHIDLDNPRVNNEQGEALFLEYGGNTPYLDNVANMLEVIHHGVNDGKEFMKALLENDLLESFTLEVALDDGSSHQMVGFYTINEETLQALNADTLGKLHDKGYLQAIYMQIASHGNIRDLLKRKNAKQNSR</sequence>
<reference evidence="1" key="1">
    <citation type="journal article" date="2014" name="Int. J. Syst. Evol. Microbiol.">
        <title>Complete genome sequence of Corynebacterium casei LMG S-19264T (=DSM 44701T), isolated from a smear-ripened cheese.</title>
        <authorList>
            <consortium name="US DOE Joint Genome Institute (JGI-PGF)"/>
            <person name="Walter F."/>
            <person name="Albersmeier A."/>
            <person name="Kalinowski J."/>
            <person name="Ruckert C."/>
        </authorList>
    </citation>
    <scope>NUCLEOTIDE SEQUENCE</scope>
    <source>
        <strain evidence="1">KCTC 32337</strain>
    </source>
</reference>
<proteinExistence type="predicted"/>
<evidence type="ECO:0000313" key="1">
    <source>
        <dbReference type="EMBL" id="GGZ49529.1"/>
    </source>
</evidence>
<gene>
    <name evidence="1" type="ORF">GCM10011274_04470</name>
</gene>
<dbReference type="Pfam" id="PF07277">
    <property type="entry name" value="SapC"/>
    <property type="match status" value="1"/>
</dbReference>
<organism evidence="1 2">
    <name type="scientific">Paraglaciecola chathamensis</name>
    <dbReference type="NCBI Taxonomy" id="368405"/>
    <lineage>
        <taxon>Bacteria</taxon>
        <taxon>Pseudomonadati</taxon>
        <taxon>Pseudomonadota</taxon>
        <taxon>Gammaproteobacteria</taxon>
        <taxon>Alteromonadales</taxon>
        <taxon>Alteromonadaceae</taxon>
        <taxon>Paraglaciecola</taxon>
    </lineage>
</organism>
<dbReference type="Proteomes" id="UP000622604">
    <property type="component" value="Unassembled WGS sequence"/>
</dbReference>
<dbReference type="InterPro" id="IPR010836">
    <property type="entry name" value="SapC"/>
</dbReference>
<accession>A0A8H9I7B6</accession>
<evidence type="ECO:0000313" key="2">
    <source>
        <dbReference type="Proteomes" id="UP000622604"/>
    </source>
</evidence>